<organism evidence="2 3">
    <name type="scientific">Aegilops tauschii subsp. strangulata</name>
    <name type="common">Goatgrass</name>
    <dbReference type="NCBI Taxonomy" id="200361"/>
    <lineage>
        <taxon>Eukaryota</taxon>
        <taxon>Viridiplantae</taxon>
        <taxon>Streptophyta</taxon>
        <taxon>Embryophyta</taxon>
        <taxon>Tracheophyta</taxon>
        <taxon>Spermatophyta</taxon>
        <taxon>Magnoliopsida</taxon>
        <taxon>Liliopsida</taxon>
        <taxon>Poales</taxon>
        <taxon>Poaceae</taxon>
        <taxon>BOP clade</taxon>
        <taxon>Pooideae</taxon>
        <taxon>Triticodae</taxon>
        <taxon>Triticeae</taxon>
        <taxon>Triticinae</taxon>
        <taxon>Aegilops</taxon>
    </lineage>
</organism>
<reference evidence="2" key="3">
    <citation type="journal article" date="2017" name="Nature">
        <title>Genome sequence of the progenitor of the wheat D genome Aegilops tauschii.</title>
        <authorList>
            <person name="Luo M.C."/>
            <person name="Gu Y.Q."/>
            <person name="Puiu D."/>
            <person name="Wang H."/>
            <person name="Twardziok S.O."/>
            <person name="Deal K.R."/>
            <person name="Huo N."/>
            <person name="Zhu T."/>
            <person name="Wang L."/>
            <person name="Wang Y."/>
            <person name="McGuire P.E."/>
            <person name="Liu S."/>
            <person name="Long H."/>
            <person name="Ramasamy R.K."/>
            <person name="Rodriguez J.C."/>
            <person name="Van S.L."/>
            <person name="Yuan L."/>
            <person name="Wang Z."/>
            <person name="Xia Z."/>
            <person name="Xiao L."/>
            <person name="Anderson O.D."/>
            <person name="Ouyang S."/>
            <person name="Liang Y."/>
            <person name="Zimin A.V."/>
            <person name="Pertea G."/>
            <person name="Qi P."/>
            <person name="Bennetzen J.L."/>
            <person name="Dai X."/>
            <person name="Dawson M.W."/>
            <person name="Muller H.G."/>
            <person name="Kugler K."/>
            <person name="Rivarola-Duarte L."/>
            <person name="Spannagl M."/>
            <person name="Mayer K.F.X."/>
            <person name="Lu F.H."/>
            <person name="Bevan M.W."/>
            <person name="Leroy P."/>
            <person name="Li P."/>
            <person name="You F.M."/>
            <person name="Sun Q."/>
            <person name="Liu Z."/>
            <person name="Lyons E."/>
            <person name="Wicker T."/>
            <person name="Salzberg S.L."/>
            <person name="Devos K.M."/>
            <person name="Dvorak J."/>
        </authorList>
    </citation>
    <scope>NUCLEOTIDE SEQUENCE [LARGE SCALE GENOMIC DNA]</scope>
    <source>
        <strain evidence="2">cv. AL8/78</strain>
    </source>
</reference>
<proteinExistence type="predicted"/>
<evidence type="ECO:0000256" key="1">
    <source>
        <dbReference type="SAM" id="MobiDB-lite"/>
    </source>
</evidence>
<reference evidence="2" key="4">
    <citation type="submission" date="2019-03" db="UniProtKB">
        <authorList>
            <consortium name="EnsemblPlants"/>
        </authorList>
    </citation>
    <scope>IDENTIFICATION</scope>
</reference>
<dbReference type="AlphaFoldDB" id="A0A453NY01"/>
<accession>A0A453NY01</accession>
<reference evidence="3" key="1">
    <citation type="journal article" date="2014" name="Science">
        <title>Ancient hybridizations among the ancestral genomes of bread wheat.</title>
        <authorList>
            <consortium name="International Wheat Genome Sequencing Consortium,"/>
            <person name="Marcussen T."/>
            <person name="Sandve S.R."/>
            <person name="Heier L."/>
            <person name="Spannagl M."/>
            <person name="Pfeifer M."/>
            <person name="Jakobsen K.S."/>
            <person name="Wulff B.B."/>
            <person name="Steuernagel B."/>
            <person name="Mayer K.F."/>
            <person name="Olsen O.A."/>
        </authorList>
    </citation>
    <scope>NUCLEOTIDE SEQUENCE [LARGE SCALE GENOMIC DNA]</scope>
    <source>
        <strain evidence="3">cv. AL8/78</strain>
    </source>
</reference>
<keyword evidence="3" id="KW-1185">Reference proteome</keyword>
<dbReference type="Proteomes" id="UP000015105">
    <property type="component" value="Chromosome 6D"/>
</dbReference>
<sequence>EPPGIYPNTAFFLRPHHTACRGPAMSCLAASSATPPASRPTAQRLFVAVAAPPRWRSVEPHRAVWRSEGPRALTMLRRCSPAGDSRAPGDGSLSRLPFTPASTSNQNSPYLWCTKLME</sequence>
<dbReference type="Gramene" id="AET6Gv20541200.4">
    <property type="protein sequence ID" value="AET6Gv20541200.4"/>
    <property type="gene ID" value="AET6Gv20541200"/>
</dbReference>
<dbReference type="EnsemblPlants" id="AET6Gv20541200.4">
    <property type="protein sequence ID" value="AET6Gv20541200.4"/>
    <property type="gene ID" value="AET6Gv20541200"/>
</dbReference>
<reference evidence="2" key="5">
    <citation type="journal article" date="2021" name="G3 (Bethesda)">
        <title>Aegilops tauschii genome assembly Aet v5.0 features greater sequence contiguity and improved annotation.</title>
        <authorList>
            <person name="Wang L."/>
            <person name="Zhu T."/>
            <person name="Rodriguez J.C."/>
            <person name="Deal K.R."/>
            <person name="Dubcovsky J."/>
            <person name="McGuire P.E."/>
            <person name="Lux T."/>
            <person name="Spannagl M."/>
            <person name="Mayer K.F.X."/>
            <person name="Baldrich P."/>
            <person name="Meyers B.C."/>
            <person name="Huo N."/>
            <person name="Gu Y.Q."/>
            <person name="Zhou H."/>
            <person name="Devos K.M."/>
            <person name="Bennetzen J.L."/>
            <person name="Unver T."/>
            <person name="Budak H."/>
            <person name="Gulick P.J."/>
            <person name="Galiba G."/>
            <person name="Kalapos B."/>
            <person name="Nelson D.R."/>
            <person name="Li P."/>
            <person name="You F.M."/>
            <person name="Luo M.C."/>
            <person name="Dvorak J."/>
        </authorList>
    </citation>
    <scope>NUCLEOTIDE SEQUENCE [LARGE SCALE GENOMIC DNA]</scope>
    <source>
        <strain evidence="2">cv. AL8/78</strain>
    </source>
</reference>
<name>A0A453NY01_AEGTS</name>
<protein>
    <submittedName>
        <fullName evidence="2">Uncharacterized protein</fullName>
    </submittedName>
</protein>
<feature type="region of interest" description="Disordered" evidence="1">
    <location>
        <begin position="78"/>
        <end position="106"/>
    </location>
</feature>
<reference evidence="3" key="2">
    <citation type="journal article" date="2017" name="Nat. Plants">
        <title>The Aegilops tauschii genome reveals multiple impacts of transposons.</title>
        <authorList>
            <person name="Zhao G."/>
            <person name="Zou C."/>
            <person name="Li K."/>
            <person name="Wang K."/>
            <person name="Li T."/>
            <person name="Gao L."/>
            <person name="Zhang X."/>
            <person name="Wang H."/>
            <person name="Yang Z."/>
            <person name="Liu X."/>
            <person name="Jiang W."/>
            <person name="Mao L."/>
            <person name="Kong X."/>
            <person name="Jiao Y."/>
            <person name="Jia J."/>
        </authorList>
    </citation>
    <scope>NUCLEOTIDE SEQUENCE [LARGE SCALE GENOMIC DNA]</scope>
    <source>
        <strain evidence="3">cv. AL8/78</strain>
    </source>
</reference>
<evidence type="ECO:0000313" key="2">
    <source>
        <dbReference type="EnsemblPlants" id="AET6Gv20541200.4"/>
    </source>
</evidence>
<evidence type="ECO:0000313" key="3">
    <source>
        <dbReference type="Proteomes" id="UP000015105"/>
    </source>
</evidence>